<proteinExistence type="inferred from homology"/>
<dbReference type="SUPFAM" id="SSF57783">
    <property type="entry name" value="Zinc beta-ribbon"/>
    <property type="match status" value="1"/>
</dbReference>
<dbReference type="GO" id="GO:0017025">
    <property type="term" value="F:TBP-class protein binding"/>
    <property type="evidence" value="ECO:0007669"/>
    <property type="project" value="InterPro"/>
</dbReference>
<keyword evidence="2" id="KW-0677">Repeat</keyword>
<evidence type="ECO:0000256" key="1">
    <source>
        <dbReference type="ARBA" id="ARBA00010857"/>
    </source>
</evidence>
<dbReference type="GO" id="GO:0070897">
    <property type="term" value="P:transcription preinitiation complex assembly"/>
    <property type="evidence" value="ECO:0007669"/>
    <property type="project" value="InterPro"/>
</dbReference>
<evidence type="ECO:0000259" key="7">
    <source>
        <dbReference type="PROSITE" id="PS51134"/>
    </source>
</evidence>
<evidence type="ECO:0000256" key="5">
    <source>
        <dbReference type="ARBA" id="ARBA00031706"/>
    </source>
</evidence>
<dbReference type="Gene3D" id="1.10.472.10">
    <property type="entry name" value="Cyclin-like"/>
    <property type="match status" value="1"/>
</dbReference>
<dbReference type="InterPro" id="IPR013763">
    <property type="entry name" value="Cyclin-like_dom"/>
</dbReference>
<evidence type="ECO:0000256" key="6">
    <source>
        <dbReference type="PROSITE-ProRule" id="PRU00469"/>
    </source>
</evidence>
<organism evidence="8 9">
    <name type="scientific">Guillardia theta</name>
    <name type="common">Cryptophyte</name>
    <name type="synonym">Cryptomonas phi</name>
    <dbReference type="NCBI Taxonomy" id="55529"/>
    <lineage>
        <taxon>Eukaryota</taxon>
        <taxon>Cryptophyceae</taxon>
        <taxon>Pyrenomonadales</taxon>
        <taxon>Geminigeraceae</taxon>
        <taxon>Guillardia</taxon>
    </lineage>
</organism>
<dbReference type="InterPro" id="IPR036915">
    <property type="entry name" value="Cyclin-like_sf"/>
</dbReference>
<keyword evidence="4" id="KW-0804">Transcription</keyword>
<reference evidence="8 9" key="1">
    <citation type="journal article" date="2001" name="Nature">
        <title>The highly reduced genome of an enslaved algal nucleus.</title>
        <authorList>
            <person name="Douglas S."/>
            <person name="Zauner S."/>
            <person name="Fraunholz M."/>
            <person name="Beaton M."/>
            <person name="Penny S."/>
            <person name="Deng L."/>
            <person name="Wu X."/>
            <person name="Reith M."/>
            <person name="Cavalier-Smith T."/>
            <person name="Maier U."/>
        </authorList>
    </citation>
    <scope>NUCLEOTIDE SEQUENCE [LARGE SCALE GENOMIC DNA]</scope>
</reference>
<accession>Q98S45</accession>
<keyword evidence="8" id="KW-0542">Nucleomorph</keyword>
<dbReference type="GO" id="GO:0097550">
    <property type="term" value="C:transcription preinitiation complex"/>
    <property type="evidence" value="ECO:0007669"/>
    <property type="project" value="TreeGrafter"/>
</dbReference>
<name>Q98S45_GUITH</name>
<dbReference type="PANTHER" id="PTHR11618">
    <property type="entry name" value="TRANSCRIPTION INITIATION FACTOR IIB-RELATED"/>
    <property type="match status" value="1"/>
</dbReference>
<dbReference type="RefSeq" id="XP_001713429.1">
    <property type="nucleotide sequence ID" value="XM_001713377.1"/>
</dbReference>
<dbReference type="EMBL" id="AF083031">
    <property type="protein sequence ID" value="AAK39738.1"/>
    <property type="molecule type" value="Genomic_DNA"/>
</dbReference>
<feature type="domain" description="TFIIB-type" evidence="7">
    <location>
        <begin position="1"/>
        <end position="31"/>
    </location>
</feature>
<dbReference type="GeneID" id="857211"/>
<evidence type="ECO:0000313" key="9">
    <source>
        <dbReference type="Proteomes" id="UP000242167"/>
    </source>
</evidence>
<evidence type="ECO:0000256" key="2">
    <source>
        <dbReference type="ARBA" id="ARBA00022737"/>
    </source>
</evidence>
<dbReference type="InterPro" id="IPR013150">
    <property type="entry name" value="TFIIB_cyclin"/>
</dbReference>
<geneLocation type="nucleomorph" evidence="8"/>
<evidence type="ECO:0000313" key="8">
    <source>
        <dbReference type="EMBL" id="AAK39738.1"/>
    </source>
</evidence>
<keyword evidence="6" id="KW-0863">Zinc-finger</keyword>
<dbReference type="PIR" id="G90130">
    <property type="entry name" value="G90130"/>
</dbReference>
<dbReference type="Proteomes" id="UP000242167">
    <property type="component" value="Nucleomorph 3"/>
</dbReference>
<keyword evidence="6" id="KW-0479">Metal-binding</keyword>
<keyword evidence="6" id="KW-0862">Zinc</keyword>
<dbReference type="Pfam" id="PF08271">
    <property type="entry name" value="Zn_Ribbon_TF"/>
    <property type="match status" value="1"/>
</dbReference>
<dbReference type="SUPFAM" id="SSF47954">
    <property type="entry name" value="Cyclin-like"/>
    <property type="match status" value="2"/>
</dbReference>
<keyword evidence="3" id="KW-0805">Transcription regulation</keyword>
<protein>
    <recommendedName>
        <fullName evidence="5">General transcription factor TFIIB</fullName>
    </recommendedName>
</protein>
<dbReference type="PRINTS" id="PR00685">
    <property type="entry name" value="TIFACTORIIB"/>
</dbReference>
<sequence length="325" mass="36719">MNTCINCGSKRFLEDYKQGDIICKNCGFIIESHIIDFGSEWRIFSDDNRSNNPVRIGLPENPLLGNSSSTLISKGLKGSNKINEKLLKAQNQNDNCKSEKYLASVFSIISFFLTNGSFSKLIKEKVQELFKNYYDYLTLKSNGSRIKTTLRKKDTFSIIAASIFIICKNESIPRSFKEISELTKVKKKDIGNRVRIMEKALEGIKISKKRDSDNFISRFCSKLGLSSTSSKIAEQIANFIKDKEGMYGRNYISVAAASIYVVSQIPNLSNNCNLKKIIEATGVSEITLRSAYKAMYPYRKEILLKIKNKESLICNSVFSNLTITN</sequence>
<comment type="similarity">
    <text evidence="1">Belongs to the TFIIB family.</text>
</comment>
<evidence type="ECO:0000256" key="3">
    <source>
        <dbReference type="ARBA" id="ARBA00023015"/>
    </source>
</evidence>
<gene>
    <name evidence="8" type="primary">tfIIB</name>
</gene>
<dbReference type="GO" id="GO:0003743">
    <property type="term" value="F:translation initiation factor activity"/>
    <property type="evidence" value="ECO:0007669"/>
    <property type="project" value="UniProtKB-KW"/>
</dbReference>
<dbReference type="PROSITE" id="PS51134">
    <property type="entry name" value="ZF_TFIIB"/>
    <property type="match status" value="1"/>
</dbReference>
<dbReference type="GO" id="GO:0008270">
    <property type="term" value="F:zinc ion binding"/>
    <property type="evidence" value="ECO:0007669"/>
    <property type="project" value="UniProtKB-KW"/>
</dbReference>
<dbReference type="GO" id="GO:0005634">
    <property type="term" value="C:nucleus"/>
    <property type="evidence" value="ECO:0007669"/>
    <property type="project" value="TreeGrafter"/>
</dbReference>
<dbReference type="Gene3D" id="1.10.472.170">
    <property type="match status" value="1"/>
</dbReference>
<dbReference type="PANTHER" id="PTHR11618:SF13">
    <property type="entry name" value="TRANSCRIPTION INITIATION FACTOR IIB"/>
    <property type="match status" value="1"/>
</dbReference>
<dbReference type="InterPro" id="IPR013137">
    <property type="entry name" value="Znf_TFIIB"/>
</dbReference>
<dbReference type="Pfam" id="PF00382">
    <property type="entry name" value="TFIIB"/>
    <property type="match status" value="2"/>
</dbReference>
<evidence type="ECO:0000256" key="4">
    <source>
        <dbReference type="ARBA" id="ARBA00023163"/>
    </source>
</evidence>
<dbReference type="AlphaFoldDB" id="Q98S45"/>
<dbReference type="InterPro" id="IPR000812">
    <property type="entry name" value="TFIIB"/>
</dbReference>
<dbReference type="SMART" id="SM00385">
    <property type="entry name" value="CYCLIN"/>
    <property type="match status" value="2"/>
</dbReference>